<gene>
    <name evidence="16" type="ORF">AMON00008_LOCUS38932</name>
</gene>
<keyword evidence="9 13" id="KW-0585">Phenylalanine catabolism</keyword>
<dbReference type="InterPro" id="IPR011234">
    <property type="entry name" value="Fumarylacetoacetase-like_C"/>
</dbReference>
<dbReference type="EMBL" id="HBNR01055413">
    <property type="protein sequence ID" value="CAE4621772.1"/>
    <property type="molecule type" value="Transcribed_RNA"/>
</dbReference>
<evidence type="ECO:0000256" key="4">
    <source>
        <dbReference type="ARBA" id="ARBA00022723"/>
    </source>
</evidence>
<dbReference type="GO" id="GO:1902000">
    <property type="term" value="P:homogentisate catabolic process"/>
    <property type="evidence" value="ECO:0007669"/>
    <property type="project" value="TreeGrafter"/>
</dbReference>
<feature type="binding site" evidence="12">
    <location>
        <position position="170"/>
    </location>
    <ligand>
        <name>Ca(2+)</name>
        <dbReference type="ChEBI" id="CHEBI:29108"/>
    </ligand>
</feature>
<evidence type="ECO:0000256" key="11">
    <source>
        <dbReference type="PIRSR" id="PIRSR605959-2"/>
    </source>
</evidence>
<dbReference type="GO" id="GO:0006572">
    <property type="term" value="P:L-tyrosine catabolic process"/>
    <property type="evidence" value="ECO:0007669"/>
    <property type="project" value="UniProtKB-UniRule"/>
</dbReference>
<feature type="binding site" evidence="11">
    <location>
        <position position="172"/>
    </location>
    <ligand>
        <name>substrate</name>
    </ligand>
</feature>
<evidence type="ECO:0000256" key="1">
    <source>
        <dbReference type="ARBA" id="ARBA00004782"/>
    </source>
</evidence>
<evidence type="ECO:0000256" key="6">
    <source>
        <dbReference type="ARBA" id="ARBA00022837"/>
    </source>
</evidence>
<comment type="pathway">
    <text evidence="1 13">Amino-acid degradation; L-phenylalanine degradation; acetoacetate and fumarate from L-phenylalanine: step 6/6.</text>
</comment>
<keyword evidence="8 13" id="KW-0828">Tyrosine catabolism</keyword>
<evidence type="ECO:0000256" key="2">
    <source>
        <dbReference type="ARBA" id="ARBA00010211"/>
    </source>
</evidence>
<dbReference type="SUPFAM" id="SSF63433">
    <property type="entry name" value="Fumarylacetoacetate hydrolase, FAH, N-terminal domain"/>
    <property type="match status" value="1"/>
</dbReference>
<dbReference type="InterPro" id="IPR036663">
    <property type="entry name" value="Fumarylacetoacetase_C_sf"/>
</dbReference>
<evidence type="ECO:0000256" key="8">
    <source>
        <dbReference type="ARBA" id="ARBA00022878"/>
    </source>
</evidence>
<evidence type="ECO:0000256" key="13">
    <source>
        <dbReference type="RuleBase" id="RU366008"/>
    </source>
</evidence>
<feature type="domain" description="Fumarylacetoacetase N-terminal" evidence="15">
    <location>
        <begin position="61"/>
        <end position="162"/>
    </location>
</feature>
<comment type="similarity">
    <text evidence="2 13">Belongs to the FAH family.</text>
</comment>
<feature type="active site" description="Proton acceptor" evidence="10">
    <location>
        <position position="177"/>
    </location>
</feature>
<feature type="binding site" evidence="11">
    <location>
        <position position="273"/>
    </location>
    <ligand>
        <name>substrate</name>
    </ligand>
</feature>
<dbReference type="AlphaFoldDB" id="A0A7S4RQ38"/>
<evidence type="ECO:0000256" key="5">
    <source>
        <dbReference type="ARBA" id="ARBA00022801"/>
    </source>
</evidence>
<evidence type="ECO:0000259" key="15">
    <source>
        <dbReference type="Pfam" id="PF09298"/>
    </source>
</evidence>
<evidence type="ECO:0000256" key="3">
    <source>
        <dbReference type="ARBA" id="ARBA00012094"/>
    </source>
</evidence>
<feature type="binding site" evidence="12">
    <location>
        <position position="266"/>
    </location>
    <ligand>
        <name>Ca(2+)</name>
        <dbReference type="ChEBI" id="CHEBI:29108"/>
    </ligand>
</feature>
<evidence type="ECO:0000256" key="9">
    <source>
        <dbReference type="ARBA" id="ARBA00023232"/>
    </source>
</evidence>
<evidence type="ECO:0000256" key="10">
    <source>
        <dbReference type="PIRSR" id="PIRSR605959-1"/>
    </source>
</evidence>
<proteinExistence type="inferred from homology"/>
<dbReference type="InterPro" id="IPR036462">
    <property type="entry name" value="Fumarylacetoacetase_N_sf"/>
</dbReference>
<dbReference type="InterPro" id="IPR015377">
    <property type="entry name" value="Fumarylacetoacetase_N"/>
</dbReference>
<dbReference type="SUPFAM" id="SSF56529">
    <property type="entry name" value="FAH"/>
    <property type="match status" value="1"/>
</dbReference>
<reference evidence="16" key="1">
    <citation type="submission" date="2021-01" db="EMBL/GenBank/DDBJ databases">
        <authorList>
            <person name="Corre E."/>
            <person name="Pelletier E."/>
            <person name="Niang G."/>
            <person name="Scheremetjew M."/>
            <person name="Finn R."/>
            <person name="Kale V."/>
            <person name="Holt S."/>
            <person name="Cochrane G."/>
            <person name="Meng A."/>
            <person name="Brown T."/>
            <person name="Cohen L."/>
        </authorList>
    </citation>
    <scope>NUCLEOTIDE SEQUENCE</scope>
    <source>
        <strain evidence="16">CCMP3105</strain>
    </source>
</reference>
<sequence>MARCVRRFALASPRPSPPPTDGSRRCRWHSGATAAAIRGDSGVPHFLRAGASPPAPGYSLHHLPMGVFRPCAGGDRSPRIGTRVGDVVIDLRCLSRSGLLPELLQEPSLGPFLEAGRDVWREVRATLQQRLLADGSPRSLKHSHAVLSEATLPAADVEMLLPVDVGGFTDFYASPHHARWQQLPNWHHMPLAYNSRASSVVVSGTPVRRPRGQHIRGGEPAFGPSQALDLELEMGAVVGGPANSLGERIPLEAAADRIYGLVLLNDWSARDIQGWEMNPLGPFLGKAFCTSISPWIVPLDALAPFRCDNPPQDPEPLAYLRHDGGVPSLDIRLRAEVLPPGGARPRHTCLSNFRHVYWSLAQFVAHHSSGGCPLRAGDLLGTGTISGPGPEARGCLAELARAGGRVRYLSDGETVSLRAWCGDEEAPLVDFGECVGTVRPARAEGRAD</sequence>
<name>A0A7S4RQ38_9DINO</name>
<dbReference type="Gene3D" id="2.30.30.230">
    <property type="entry name" value="Fumarylacetoacetase, N-terminal domain"/>
    <property type="match status" value="1"/>
</dbReference>
<feature type="domain" description="Fumarylacetoacetase-like C-terminal" evidence="14">
    <location>
        <begin position="169"/>
        <end position="438"/>
    </location>
</feature>
<keyword evidence="7 12" id="KW-0460">Magnesium</keyword>
<evidence type="ECO:0000256" key="7">
    <source>
        <dbReference type="ARBA" id="ARBA00022842"/>
    </source>
</evidence>
<evidence type="ECO:0000259" key="14">
    <source>
        <dbReference type="Pfam" id="PF01557"/>
    </source>
</evidence>
<feature type="binding site" evidence="12">
    <location>
        <position position="290"/>
    </location>
    <ligand>
        <name>Mg(2+)</name>
        <dbReference type="ChEBI" id="CHEBI:18420"/>
    </ligand>
</feature>
<evidence type="ECO:0000256" key="12">
    <source>
        <dbReference type="PIRSR" id="PIRSR605959-3"/>
    </source>
</evidence>
<dbReference type="GO" id="GO:0006559">
    <property type="term" value="P:L-phenylalanine catabolic process"/>
    <property type="evidence" value="ECO:0007669"/>
    <property type="project" value="UniProtKB-UniRule"/>
</dbReference>
<dbReference type="NCBIfam" id="TIGR01266">
    <property type="entry name" value="fum_ac_acetase"/>
    <property type="match status" value="1"/>
</dbReference>
<dbReference type="Pfam" id="PF09298">
    <property type="entry name" value="FAA_hydrolase_N"/>
    <property type="match status" value="1"/>
</dbReference>
<keyword evidence="4 12" id="KW-0479">Metal-binding</keyword>
<keyword evidence="5 13" id="KW-0378">Hydrolase</keyword>
<feature type="binding site" evidence="12">
    <location>
        <position position="286"/>
    </location>
    <ligand>
        <name>Mg(2+)</name>
        <dbReference type="ChEBI" id="CHEBI:18420"/>
    </ligand>
</feature>
<organism evidence="16">
    <name type="scientific">Alexandrium monilatum</name>
    <dbReference type="NCBI Taxonomy" id="311494"/>
    <lineage>
        <taxon>Eukaryota</taxon>
        <taxon>Sar</taxon>
        <taxon>Alveolata</taxon>
        <taxon>Dinophyceae</taxon>
        <taxon>Gonyaulacales</taxon>
        <taxon>Pyrocystaceae</taxon>
        <taxon>Alexandrium</taxon>
    </lineage>
</organism>
<dbReference type="UniPathway" id="UPA00139">
    <property type="reaction ID" value="UER00341"/>
</dbReference>
<dbReference type="GO" id="GO:0004334">
    <property type="term" value="F:fumarylacetoacetase activity"/>
    <property type="evidence" value="ECO:0007669"/>
    <property type="project" value="UniProtKB-UniRule"/>
</dbReference>
<dbReference type="InterPro" id="IPR005959">
    <property type="entry name" value="Fumarylacetoacetase"/>
</dbReference>
<dbReference type="PANTHER" id="PTHR43069">
    <property type="entry name" value="FUMARYLACETOACETASE"/>
    <property type="match status" value="1"/>
</dbReference>
<comment type="catalytic activity">
    <reaction evidence="13">
        <text>4-fumarylacetoacetate + H2O = acetoacetate + fumarate + H(+)</text>
        <dbReference type="Rhea" id="RHEA:10244"/>
        <dbReference type="ChEBI" id="CHEBI:13705"/>
        <dbReference type="ChEBI" id="CHEBI:15377"/>
        <dbReference type="ChEBI" id="CHEBI:15378"/>
        <dbReference type="ChEBI" id="CHEBI:18034"/>
        <dbReference type="ChEBI" id="CHEBI:29806"/>
        <dbReference type="EC" id="3.7.1.2"/>
    </reaction>
</comment>
<feature type="binding site" evidence="12">
    <location>
        <position position="266"/>
    </location>
    <ligand>
        <name>Mg(2+)</name>
        <dbReference type="ChEBI" id="CHEBI:18420"/>
    </ligand>
</feature>
<feature type="binding site" evidence="12">
    <location>
        <position position="233"/>
    </location>
    <ligand>
        <name>Mg(2+)</name>
        <dbReference type="ChEBI" id="CHEBI:18420"/>
    </ligand>
</feature>
<dbReference type="Gene3D" id="3.90.850.10">
    <property type="entry name" value="Fumarylacetoacetase-like, C-terminal domain"/>
    <property type="match status" value="1"/>
</dbReference>
<dbReference type="GO" id="GO:0046872">
    <property type="term" value="F:metal ion binding"/>
    <property type="evidence" value="ECO:0007669"/>
    <property type="project" value="UniProtKB-UniRule"/>
</dbReference>
<keyword evidence="6 12" id="KW-0106">Calcium</keyword>
<evidence type="ECO:0000313" key="16">
    <source>
        <dbReference type="EMBL" id="CAE4621772.1"/>
    </source>
</evidence>
<protein>
    <recommendedName>
        <fullName evidence="3 13">Fumarylacetoacetase</fullName>
        <ecNumber evidence="3 13">3.7.1.2</ecNumber>
    </recommendedName>
    <alternativeName>
        <fullName evidence="13">Fumarylacetoacetate hydrolase</fullName>
    </alternativeName>
</protein>
<dbReference type="EC" id="3.7.1.2" evidence="3 13"/>
<feature type="binding site" evidence="11">
    <location>
        <position position="384"/>
    </location>
    <ligand>
        <name>substrate</name>
    </ligand>
</feature>
<dbReference type="PANTHER" id="PTHR43069:SF2">
    <property type="entry name" value="FUMARYLACETOACETASE"/>
    <property type="match status" value="1"/>
</dbReference>
<accession>A0A7S4RQ38</accession>
<dbReference type="Pfam" id="PF01557">
    <property type="entry name" value="FAA_hydrolase"/>
    <property type="match status" value="1"/>
</dbReference>
<feature type="binding site" evidence="12">
    <location>
        <position position="231"/>
    </location>
    <ligand>
        <name>Ca(2+)</name>
        <dbReference type="ChEBI" id="CHEBI:29108"/>
    </ligand>
</feature>
<comment type="cofactor">
    <cofactor evidence="13">
        <name>Mg(2+)</name>
        <dbReference type="ChEBI" id="CHEBI:18420"/>
    </cofactor>
    <cofactor evidence="13">
        <name>Ca(2+)</name>
        <dbReference type="ChEBI" id="CHEBI:29108"/>
    </cofactor>
</comment>